<dbReference type="CDD" id="cd19756">
    <property type="entry name" value="Bbox2"/>
    <property type="match status" value="1"/>
</dbReference>
<name>A0ABY7FKN7_MYAAR</name>
<dbReference type="Proteomes" id="UP001164746">
    <property type="component" value="Chromosome 11"/>
</dbReference>
<accession>A0ABY7FKN7</accession>
<reference evidence="2" key="1">
    <citation type="submission" date="2022-11" db="EMBL/GenBank/DDBJ databases">
        <title>Centuries of genome instability and evolution in soft-shell clam transmissible cancer (bioRxiv).</title>
        <authorList>
            <person name="Hart S.F.M."/>
            <person name="Yonemitsu M.A."/>
            <person name="Giersch R.M."/>
            <person name="Beal B.F."/>
            <person name="Arriagada G."/>
            <person name="Davis B.W."/>
            <person name="Ostrander E.A."/>
            <person name="Goff S.P."/>
            <person name="Metzger M.J."/>
        </authorList>
    </citation>
    <scope>NUCLEOTIDE SEQUENCE</scope>
    <source>
        <strain evidence="2">MELC-2E11</strain>
        <tissue evidence="2">Siphon/mantle</tissue>
    </source>
</reference>
<dbReference type="Gene3D" id="3.30.160.60">
    <property type="entry name" value="Classic Zinc Finger"/>
    <property type="match status" value="1"/>
</dbReference>
<sequence>MASKHRTSLKDSVLNASDEIHDFSCSVCQDDNLNTEAKHLCGKCSKYYCDKCLRLHTKLLKEHIVLGHKDVDKWVGQGDALSTCDLHPSKVLELLCEDHAELCCNLCVSLNHRMCRSINLISDLASGIHKMADFKQLPAKVIKVLASLNKVSEARKKNQNSLNALGKFILRKIKNLRKTLNQLLDELEKKTVEEMYSVWADLDGSIQKDIDQCDHLYDQLKALLDKIKARDEDSESSSYIGYTKCQEKFAEVNTLLKQISTRPEATITFKPDSQAKQLLSELNTLGYIQGYPDTQFQNKPTGVPSPREVKKLSDISKVFEVQGKKAFSTKLITDKKPCRIT</sequence>
<keyword evidence="3" id="KW-1185">Reference proteome</keyword>
<dbReference type="InterPro" id="IPR000315">
    <property type="entry name" value="Znf_B-box"/>
</dbReference>
<dbReference type="PANTHER" id="PTHR25462:SF296">
    <property type="entry name" value="MEIOTIC P26, ISOFORM F"/>
    <property type="match status" value="1"/>
</dbReference>
<evidence type="ECO:0000313" key="3">
    <source>
        <dbReference type="Proteomes" id="UP001164746"/>
    </source>
</evidence>
<dbReference type="PANTHER" id="PTHR25462">
    <property type="entry name" value="BONUS, ISOFORM C-RELATED"/>
    <property type="match status" value="1"/>
</dbReference>
<feature type="domain" description="B box-type" evidence="1">
    <location>
        <begin position="82"/>
        <end position="113"/>
    </location>
</feature>
<evidence type="ECO:0000259" key="1">
    <source>
        <dbReference type="Pfam" id="PF00643"/>
    </source>
</evidence>
<dbReference type="InterPro" id="IPR047153">
    <property type="entry name" value="TRIM45/56/19-like"/>
</dbReference>
<proteinExistence type="predicted"/>
<organism evidence="2 3">
    <name type="scientific">Mya arenaria</name>
    <name type="common">Soft-shell clam</name>
    <dbReference type="NCBI Taxonomy" id="6604"/>
    <lineage>
        <taxon>Eukaryota</taxon>
        <taxon>Metazoa</taxon>
        <taxon>Spiralia</taxon>
        <taxon>Lophotrochozoa</taxon>
        <taxon>Mollusca</taxon>
        <taxon>Bivalvia</taxon>
        <taxon>Autobranchia</taxon>
        <taxon>Heteroconchia</taxon>
        <taxon>Euheterodonta</taxon>
        <taxon>Imparidentia</taxon>
        <taxon>Neoheterodontei</taxon>
        <taxon>Myida</taxon>
        <taxon>Myoidea</taxon>
        <taxon>Myidae</taxon>
        <taxon>Mya</taxon>
    </lineage>
</organism>
<feature type="non-terminal residue" evidence="2">
    <location>
        <position position="341"/>
    </location>
</feature>
<protein>
    <recommendedName>
        <fullName evidence="1">B box-type domain-containing protein</fullName>
    </recommendedName>
</protein>
<dbReference type="Pfam" id="PF00643">
    <property type="entry name" value="zf-B_box"/>
    <property type="match status" value="1"/>
</dbReference>
<dbReference type="EMBL" id="CP111022">
    <property type="protein sequence ID" value="WAR19781.1"/>
    <property type="molecule type" value="Genomic_DNA"/>
</dbReference>
<gene>
    <name evidence="2" type="ORF">MAR_001619</name>
</gene>
<evidence type="ECO:0000313" key="2">
    <source>
        <dbReference type="EMBL" id="WAR19781.1"/>
    </source>
</evidence>